<sequence length="232" mass="26241">MASKSSGLLSPRVRLHHKISENLVERDVKSLRAMLTADDKLGRARLEKACPQEICIMLEEAGQIGKGNLGLLIELLTHLGQRRLAEEARKVEEEEKRAINTENERKDDVVATMERLTVGGDPVPPKHPQADRTNSRVTELQLNKLAGNLGSEWENLTIHLGMKKADVDRFKAENSTNLQSQIFAMLVAWKAKAGRDATVEKLVHELRRFVIDEDKFEFLLQETKHETAFCNK</sequence>
<keyword evidence="3" id="KW-1185">Reference proteome</keyword>
<dbReference type="PROSITE" id="PS50017">
    <property type="entry name" value="DEATH_DOMAIN"/>
    <property type="match status" value="1"/>
</dbReference>
<dbReference type="Proteomes" id="UP000838412">
    <property type="component" value="Chromosome 5"/>
</dbReference>
<proteinExistence type="predicted"/>
<dbReference type="Gene3D" id="1.10.533.10">
    <property type="entry name" value="Death Domain, Fas"/>
    <property type="match status" value="2"/>
</dbReference>
<dbReference type="AlphaFoldDB" id="A0A8K0A0Z0"/>
<reference evidence="2" key="1">
    <citation type="submission" date="2022-01" db="EMBL/GenBank/DDBJ databases">
        <authorList>
            <person name="Braso-Vives M."/>
        </authorList>
    </citation>
    <scope>NUCLEOTIDE SEQUENCE</scope>
</reference>
<dbReference type="Pfam" id="PF00531">
    <property type="entry name" value="Death"/>
    <property type="match status" value="1"/>
</dbReference>
<dbReference type="Pfam" id="PF01335">
    <property type="entry name" value="DED"/>
    <property type="match status" value="1"/>
</dbReference>
<accession>A0A8K0A0Z0</accession>
<dbReference type="CDD" id="cd00045">
    <property type="entry name" value="DED"/>
    <property type="match status" value="1"/>
</dbReference>
<evidence type="ECO:0000313" key="3">
    <source>
        <dbReference type="Proteomes" id="UP000838412"/>
    </source>
</evidence>
<dbReference type="GO" id="GO:0042981">
    <property type="term" value="P:regulation of apoptotic process"/>
    <property type="evidence" value="ECO:0007669"/>
    <property type="project" value="InterPro"/>
</dbReference>
<organism evidence="2 3">
    <name type="scientific">Branchiostoma lanceolatum</name>
    <name type="common">Common lancelet</name>
    <name type="synonym">Amphioxus lanceolatum</name>
    <dbReference type="NCBI Taxonomy" id="7740"/>
    <lineage>
        <taxon>Eukaryota</taxon>
        <taxon>Metazoa</taxon>
        <taxon>Chordata</taxon>
        <taxon>Cephalochordata</taxon>
        <taxon>Leptocardii</taxon>
        <taxon>Amphioxiformes</taxon>
        <taxon>Branchiostomatidae</taxon>
        <taxon>Branchiostoma</taxon>
    </lineage>
</organism>
<gene>
    <name evidence="2" type="primary">CRADD</name>
    <name evidence="2" type="ORF">BLAG_LOCUS19637</name>
</gene>
<dbReference type="SMART" id="SM00005">
    <property type="entry name" value="DEATH"/>
    <property type="match status" value="1"/>
</dbReference>
<name>A0A8K0A0Z0_BRALA</name>
<dbReference type="SUPFAM" id="SSF47986">
    <property type="entry name" value="DEATH domain"/>
    <property type="match status" value="2"/>
</dbReference>
<dbReference type="InterPro" id="IPR001875">
    <property type="entry name" value="DED_dom"/>
</dbReference>
<dbReference type="InterPro" id="IPR016729">
    <property type="entry name" value="FADD"/>
</dbReference>
<dbReference type="InterPro" id="IPR011029">
    <property type="entry name" value="DEATH-like_dom_sf"/>
</dbReference>
<dbReference type="PANTHER" id="PTHR15077">
    <property type="entry name" value="FAS-ASSOCIATING DEATH DOMAIN-CONTAINING PROTEIN FADD"/>
    <property type="match status" value="1"/>
</dbReference>
<dbReference type="PANTHER" id="PTHR15077:SF12">
    <property type="entry name" value="DEATH DOMAIN-CONTAINING PROTEIN"/>
    <property type="match status" value="1"/>
</dbReference>
<protein>
    <submittedName>
        <fullName evidence="2">CRADD protein</fullName>
    </submittedName>
</protein>
<dbReference type="GO" id="GO:0007165">
    <property type="term" value="P:signal transduction"/>
    <property type="evidence" value="ECO:0007669"/>
    <property type="project" value="InterPro"/>
</dbReference>
<evidence type="ECO:0000259" key="1">
    <source>
        <dbReference type="PROSITE" id="PS50017"/>
    </source>
</evidence>
<dbReference type="InterPro" id="IPR000488">
    <property type="entry name" value="Death_dom"/>
</dbReference>
<dbReference type="EMBL" id="OV696690">
    <property type="protein sequence ID" value="CAH1265752.1"/>
    <property type="molecule type" value="Genomic_DNA"/>
</dbReference>
<evidence type="ECO:0000313" key="2">
    <source>
        <dbReference type="EMBL" id="CAH1265752.1"/>
    </source>
</evidence>
<feature type="domain" description="Death" evidence="1">
    <location>
        <begin position="138"/>
        <end position="208"/>
    </location>
</feature>
<dbReference type="OrthoDB" id="10031931at2759"/>